<dbReference type="InterPro" id="IPR013083">
    <property type="entry name" value="Znf_RING/FYVE/PHD"/>
</dbReference>
<evidence type="ECO:0000256" key="4">
    <source>
        <dbReference type="PROSITE-ProRule" id="PRU00207"/>
    </source>
</evidence>
<dbReference type="GO" id="GO:0043122">
    <property type="term" value="P:regulation of canonical NF-kappaB signal transduction"/>
    <property type="evidence" value="ECO:0007669"/>
    <property type="project" value="TreeGrafter"/>
</dbReference>
<reference evidence="7" key="1">
    <citation type="journal article" date="2017" name="bioRxiv">
        <title>Comparative analysis of the genomes of Stylophora pistillata and Acropora digitifera provides evidence for extensive differences between species of corals.</title>
        <authorList>
            <person name="Voolstra C.R."/>
            <person name="Li Y."/>
            <person name="Liew Y.J."/>
            <person name="Baumgarten S."/>
            <person name="Zoccola D."/>
            <person name="Flot J.-F."/>
            <person name="Tambutte S."/>
            <person name="Allemand D."/>
            <person name="Aranda M."/>
        </authorList>
    </citation>
    <scope>NUCLEOTIDE SEQUENCE [LARGE SCALE GENOMIC DNA]</scope>
</reference>
<dbReference type="Pfam" id="PF02176">
    <property type="entry name" value="zf-TRAF"/>
    <property type="match status" value="1"/>
</dbReference>
<dbReference type="GO" id="GO:0008270">
    <property type="term" value="F:zinc ion binding"/>
    <property type="evidence" value="ECO:0007669"/>
    <property type="project" value="UniProtKB-KW"/>
</dbReference>
<dbReference type="InterPro" id="IPR001293">
    <property type="entry name" value="Znf_TRAF"/>
</dbReference>
<dbReference type="STRING" id="50429.A0A2B4RNF0"/>
<dbReference type="OrthoDB" id="10051587at2759"/>
<dbReference type="Proteomes" id="UP000225706">
    <property type="component" value="Unassembled WGS sequence"/>
</dbReference>
<proteinExistence type="predicted"/>
<comment type="caution">
    <text evidence="6">The sequence shown here is derived from an EMBL/GenBank/DDBJ whole genome shotgun (WGS) entry which is preliminary data.</text>
</comment>
<keyword evidence="3 4" id="KW-0862">Zinc</keyword>
<dbReference type="Gene3D" id="3.30.40.10">
    <property type="entry name" value="Zinc/RING finger domain, C3HC4 (zinc finger)"/>
    <property type="match status" value="2"/>
</dbReference>
<keyword evidence="2 4" id="KW-0863">Zinc-finger</keyword>
<evidence type="ECO:0000256" key="2">
    <source>
        <dbReference type="ARBA" id="ARBA00022771"/>
    </source>
</evidence>
<organism evidence="6 7">
    <name type="scientific">Stylophora pistillata</name>
    <name type="common">Smooth cauliflower coral</name>
    <dbReference type="NCBI Taxonomy" id="50429"/>
    <lineage>
        <taxon>Eukaryota</taxon>
        <taxon>Metazoa</taxon>
        <taxon>Cnidaria</taxon>
        <taxon>Anthozoa</taxon>
        <taxon>Hexacorallia</taxon>
        <taxon>Scleractinia</taxon>
        <taxon>Astrocoeniina</taxon>
        <taxon>Pocilloporidae</taxon>
        <taxon>Stylophora</taxon>
    </lineage>
</organism>
<accession>A0A2B4RNF0</accession>
<feature type="zinc finger region" description="TRAF-type" evidence="4">
    <location>
        <begin position="63"/>
        <end position="106"/>
    </location>
</feature>
<dbReference type="PANTHER" id="PTHR10131:SF94">
    <property type="entry name" value="TNF RECEPTOR-ASSOCIATED FACTOR 4"/>
    <property type="match status" value="1"/>
</dbReference>
<evidence type="ECO:0000256" key="3">
    <source>
        <dbReference type="ARBA" id="ARBA00022833"/>
    </source>
</evidence>
<dbReference type="AlphaFoldDB" id="A0A2B4RNF0"/>
<evidence type="ECO:0000313" key="6">
    <source>
        <dbReference type="EMBL" id="PFX18333.1"/>
    </source>
</evidence>
<keyword evidence="1 4" id="KW-0479">Metal-binding</keyword>
<dbReference type="PANTHER" id="PTHR10131">
    <property type="entry name" value="TNF RECEPTOR ASSOCIATED FACTOR"/>
    <property type="match status" value="1"/>
</dbReference>
<dbReference type="PROSITE" id="PS50145">
    <property type="entry name" value="ZF_TRAF"/>
    <property type="match status" value="1"/>
</dbReference>
<name>A0A2B4RNF0_STYPI</name>
<dbReference type="EMBL" id="LSMT01000416">
    <property type="protein sequence ID" value="PFX18333.1"/>
    <property type="molecule type" value="Genomic_DNA"/>
</dbReference>
<feature type="domain" description="TRAF-type" evidence="5">
    <location>
        <begin position="63"/>
        <end position="106"/>
    </location>
</feature>
<keyword evidence="7" id="KW-1185">Reference proteome</keyword>
<evidence type="ECO:0000313" key="7">
    <source>
        <dbReference type="Proteomes" id="UP000225706"/>
    </source>
</evidence>
<sequence length="259" mass="29433">MLKHCGFFRSVRCLDENCSSVIGHEAYFEDAYVRREILQIITPCLNKDAGCEWRGEVRNAEEHNKECTCRPVTCSNAGCNENVPLSKLAQHQEEECQFRDVVCNSCNMAVKWADQAKHMNESCENIHITCGNCGKENIQLCELKRHQDAKDGDCTQKECPYRKYGCEHAVKMDPEEFRAHLGASIVTHSLLLLPQQRGASDHRGEATAAELSALRESLTADEVHIAEHDWALDCHYQMILNLKEDVEKLKGVRRKEDGQ</sequence>
<dbReference type="SUPFAM" id="SSF49599">
    <property type="entry name" value="TRAF domain-like"/>
    <property type="match status" value="1"/>
</dbReference>
<protein>
    <submittedName>
        <fullName evidence="6">TNF receptor-associated factor 6-B</fullName>
    </submittedName>
</protein>
<evidence type="ECO:0000256" key="1">
    <source>
        <dbReference type="ARBA" id="ARBA00022723"/>
    </source>
</evidence>
<gene>
    <name evidence="6" type="primary">traf6-b</name>
    <name evidence="6" type="ORF">AWC38_SpisGene17301</name>
</gene>
<evidence type="ECO:0000259" key="5">
    <source>
        <dbReference type="PROSITE" id="PS50145"/>
    </source>
</evidence>
<keyword evidence="6" id="KW-0675">Receptor</keyword>